<evidence type="ECO:0000256" key="1">
    <source>
        <dbReference type="SAM" id="MobiDB-lite"/>
    </source>
</evidence>
<evidence type="ECO:0000313" key="3">
    <source>
        <dbReference type="Proteomes" id="UP001154282"/>
    </source>
</evidence>
<dbReference type="Proteomes" id="UP001154282">
    <property type="component" value="Unassembled WGS sequence"/>
</dbReference>
<organism evidence="2 3">
    <name type="scientific">Linum tenue</name>
    <dbReference type="NCBI Taxonomy" id="586396"/>
    <lineage>
        <taxon>Eukaryota</taxon>
        <taxon>Viridiplantae</taxon>
        <taxon>Streptophyta</taxon>
        <taxon>Embryophyta</taxon>
        <taxon>Tracheophyta</taxon>
        <taxon>Spermatophyta</taxon>
        <taxon>Magnoliopsida</taxon>
        <taxon>eudicotyledons</taxon>
        <taxon>Gunneridae</taxon>
        <taxon>Pentapetalae</taxon>
        <taxon>rosids</taxon>
        <taxon>fabids</taxon>
        <taxon>Malpighiales</taxon>
        <taxon>Linaceae</taxon>
        <taxon>Linum</taxon>
    </lineage>
</organism>
<proteinExistence type="predicted"/>
<protein>
    <submittedName>
        <fullName evidence="2">Uncharacterized protein</fullName>
    </submittedName>
</protein>
<keyword evidence="3" id="KW-1185">Reference proteome</keyword>
<feature type="region of interest" description="Disordered" evidence="1">
    <location>
        <begin position="47"/>
        <end position="87"/>
    </location>
</feature>
<sequence length="172" mass="18460">MRNGSESEDTLLCGSWIRTVSAAEREKKPVPWKTSLGIPNLAAAAVDQGKNMSATRQSGLEDSRRLSRGPRSEAVARKNFGASSAASGREVMESMFSQLGGRPESPAAGKAMVVVSRFGVAAAAGAKNGWLRSVVTMVDLMPLVAKSLAMWRNGIMWPRAMNGKKKMCSCWK</sequence>
<accession>A0AAV0RJB4</accession>
<evidence type="ECO:0000313" key="2">
    <source>
        <dbReference type="EMBL" id="CAI0557435.1"/>
    </source>
</evidence>
<gene>
    <name evidence="2" type="ORF">LITE_LOCUS48358</name>
</gene>
<dbReference type="AlphaFoldDB" id="A0AAV0RJB4"/>
<feature type="compositionally biased region" description="Basic and acidic residues" evidence="1">
    <location>
        <begin position="59"/>
        <end position="76"/>
    </location>
</feature>
<name>A0AAV0RJB4_9ROSI</name>
<comment type="caution">
    <text evidence="2">The sequence shown here is derived from an EMBL/GenBank/DDBJ whole genome shotgun (WGS) entry which is preliminary data.</text>
</comment>
<dbReference type="EMBL" id="CAMGYJ010000011">
    <property type="protein sequence ID" value="CAI0557435.1"/>
    <property type="molecule type" value="Genomic_DNA"/>
</dbReference>
<reference evidence="2" key="1">
    <citation type="submission" date="2022-08" db="EMBL/GenBank/DDBJ databases">
        <authorList>
            <person name="Gutierrez-Valencia J."/>
        </authorList>
    </citation>
    <scope>NUCLEOTIDE SEQUENCE</scope>
</reference>